<evidence type="ECO:0000313" key="1">
    <source>
        <dbReference type="EMBL" id="GAA0590831.1"/>
    </source>
</evidence>
<reference evidence="1 2" key="1">
    <citation type="journal article" date="2019" name="Int. J. Syst. Evol. Microbiol.">
        <title>The Global Catalogue of Microorganisms (GCM) 10K type strain sequencing project: providing services to taxonomists for standard genome sequencing and annotation.</title>
        <authorList>
            <consortium name="The Broad Institute Genomics Platform"/>
            <consortium name="The Broad Institute Genome Sequencing Center for Infectious Disease"/>
            <person name="Wu L."/>
            <person name="Ma J."/>
        </authorList>
    </citation>
    <scope>NUCLEOTIDE SEQUENCE [LARGE SCALE GENOMIC DNA]</scope>
    <source>
        <strain evidence="1 2">JCM 9933</strain>
    </source>
</reference>
<proteinExistence type="predicted"/>
<protein>
    <submittedName>
        <fullName evidence="1">DUF6502 family protein</fullName>
    </submittedName>
</protein>
<dbReference type="Pfam" id="PF20112">
    <property type="entry name" value="DUF6502"/>
    <property type="match status" value="1"/>
</dbReference>
<organism evidence="1 2">
    <name type="scientific">Craurococcus roseus</name>
    <dbReference type="NCBI Taxonomy" id="77585"/>
    <lineage>
        <taxon>Bacteria</taxon>
        <taxon>Pseudomonadati</taxon>
        <taxon>Pseudomonadota</taxon>
        <taxon>Alphaproteobacteria</taxon>
        <taxon>Acetobacterales</taxon>
        <taxon>Acetobacteraceae</taxon>
        <taxon>Craurococcus</taxon>
    </lineage>
</organism>
<evidence type="ECO:0000313" key="2">
    <source>
        <dbReference type="Proteomes" id="UP001501588"/>
    </source>
</evidence>
<accession>A0ABN1FHE7</accession>
<gene>
    <name evidence="1" type="ORF">GCM10009416_31570</name>
</gene>
<sequence length="282" mass="30211">MVPDRSVSPTHSAASVLAATKALLRPLVRVLIASGATLPAVVAALKECFVEVASRDFRLGGREPSDSRVSLVTGVHRKDVRAIRERSHPVSTPRAGGVAATVVGRWLGHPDHLDADGRPRALPRAAFDALVAGVSKDVRPRTVLDELVRLGLVEGGEGGAVRLLADAFVPAKGGEEMLAFFERNLHDHMAAAAGNLLAGPDDRRFLERAVYYNNLRPADVDRLEAEARTLALAALRHLNGLALEMQQAAQDDAGAGERFRFGVYFFRAEREADGAAPPEEKA</sequence>
<dbReference type="Proteomes" id="UP001501588">
    <property type="component" value="Unassembled WGS sequence"/>
</dbReference>
<name>A0ABN1FHE7_9PROT</name>
<keyword evidence="2" id="KW-1185">Reference proteome</keyword>
<dbReference type="EMBL" id="BAAAFZ010000050">
    <property type="protein sequence ID" value="GAA0590831.1"/>
    <property type="molecule type" value="Genomic_DNA"/>
</dbReference>
<comment type="caution">
    <text evidence="1">The sequence shown here is derived from an EMBL/GenBank/DDBJ whole genome shotgun (WGS) entry which is preliminary data.</text>
</comment>
<dbReference type="InterPro" id="IPR045445">
    <property type="entry name" value="DUF6502"/>
</dbReference>